<evidence type="ECO:0008006" key="4">
    <source>
        <dbReference type="Google" id="ProtNLM"/>
    </source>
</evidence>
<evidence type="ECO:0000256" key="1">
    <source>
        <dbReference type="SAM" id="Coils"/>
    </source>
</evidence>
<accession>A0A0D6JNY7</accession>
<name>A0A0D6JNY7_9EURY</name>
<keyword evidence="1" id="KW-0175">Coiled coil</keyword>
<keyword evidence="3" id="KW-1185">Reference proteome</keyword>
<sequence>MAIHQSPWKEFLYCSIYILSKTESSERVSTSSFLRSVSDWRSDFLYSLTRKSLPTISIQVTSMSVSVDFSNIRPVEDSRRKGFEELCSQIAHQFEEVSDSWNYTRLGDPDAGIECKWESPRGEVWGWQAKYVDSIDSSSLSQIDDSIEKALDTYNDLSRYFVCVPCDRPHSPDDDGRTKTALQKWNDRKEKWERWADERDMDVEFVFWGQSQLYEFLSDEKHKGRLYFWFDSEQLTEPKLSEELEVTISNANDRYSPELHVDTGSADIFEPLGRTPCFVEDVEERLEELNNKAGDLFTESSIERLKEADEEAFLDLRDAIEKIPVLLEDIEEIQKEIPISELQDVSETAHDAIWDLDSALQKLQEEGEEGDENASDDYTSYSFRQLRSEVYNFNNFVETSDLEVAETAGLKLLGDAGMGKTHLLCNVAKRRMKNGHPTVLMLGENFTNRSIWSQIIERLGLDCTTEEFLGALDSFGESRGVRSLLMIDALNESPDPRIWNSRLPGLLKKLDSYPHIGLCVSCRSGYEDLVIPSSIGDGLVESRHYGFHEVEYEAVRKFFDEHSIEHSSIPVLQREFRVPLFLKLFCENLENQGKSRVSHGPEGLSEIFEGYIDGINERLRWRLDYDPRANLVKRSVEALAREMAERGKGTKRLPKEVAKEIVDDIFSGTSYSESLYGNILSEGLISEVVNPIGGDVSEAVRFSYDKFADHMLAQQYLKIYVDGDFEQALAEEEELQKIFESPKQYPGLIQAFAIHLPEQEGVEVFEFIDSEEVLKPFIKSLGWRHPQSLTGSDGELKEDIEEYLWEEMHLLEDLYELWRVLLTLATSPDHPMNAEYLYQVHMGQKVAQRDFNWSTFLHKEWSDDTSEVFRLVNWGFSLENNPIESRESKRLISLTLSLFLSCPNRFVRDRATKAMVNVVGSDIDLFIELIERFQGVSDPYILERVYTAAYGAVLRNKDHDAVAEIANTVFEIEFSENDPIPHLLARDYARGIIELADYRIGDFEVDIEKVRPPYDSSFSIEVPSPEELQEKVQTCLEESETDVNARFWWGLVGSDFEGRGSSDFARYIVGSNHSAGKVHGFDFPCDKALRWITKRVFDLGWTPDNFGQFDDRVNRGFHGRMGNRKPEKFSKKYQWIAYHELVAWVTDNYGLSDSRRGTPYTGPWTYFRRDIDPSVLDPVSEPERSLDNVVDFDCLVDEVPLDEWVSNHEDFPELTDLLEVSVDGGEWLPLDSTYKWRADESPESSITRETVVWIESVLVHEDDEETLRDWIRRDWIESGEIESNLVSLGQVTQILRGEYPWHPVVEDRWEESGDAIRGAPIDTENTTLDLIWEAEYDCSIQEKYGMFAPTPYLCELLDLEWIIDTREFTQDTEAPIRVTDLSESGGLMGRVDSLSMLAAENGIRGELENEGLSLVWIVKGEKRVLTGDPAGNQLGKSQIRAAYSLNADGEFVGEATSDFHSWD</sequence>
<evidence type="ECO:0000313" key="2">
    <source>
        <dbReference type="EMBL" id="CQR49627.1"/>
    </source>
</evidence>
<feature type="coiled-coil region" evidence="1">
    <location>
        <begin position="279"/>
        <end position="336"/>
    </location>
</feature>
<dbReference type="EMBL" id="CSTE01000002">
    <property type="protein sequence ID" value="CQR49627.1"/>
    <property type="molecule type" value="Genomic_DNA"/>
</dbReference>
<proteinExistence type="predicted"/>
<evidence type="ECO:0000313" key="3">
    <source>
        <dbReference type="Proteomes" id="UP000198902"/>
    </source>
</evidence>
<gene>
    <name evidence="2" type="ORF">BN996_01094</name>
</gene>
<dbReference type="Proteomes" id="UP000198902">
    <property type="component" value="Unassembled WGS sequence"/>
</dbReference>
<reference evidence="3" key="1">
    <citation type="submission" date="2015-03" db="EMBL/GenBank/DDBJ databases">
        <authorList>
            <person name="Urmite Genomes"/>
        </authorList>
    </citation>
    <scope>NUCLEOTIDE SEQUENCE [LARGE SCALE GENOMIC DNA]</scope>
    <source>
        <strain evidence="3">Arc-Hr</strain>
    </source>
</reference>
<protein>
    <recommendedName>
        <fullName evidence="4">ATP-binding protein</fullName>
    </recommendedName>
</protein>
<organism evidence="2 3">
    <name type="scientific">Haloferax massiliensis</name>
    <dbReference type="NCBI Taxonomy" id="1476858"/>
    <lineage>
        <taxon>Archaea</taxon>
        <taxon>Methanobacteriati</taxon>
        <taxon>Methanobacteriota</taxon>
        <taxon>Stenosarchaea group</taxon>
        <taxon>Halobacteria</taxon>
        <taxon>Halobacteriales</taxon>
        <taxon>Haloferacaceae</taxon>
        <taxon>Haloferax</taxon>
    </lineage>
</organism>